<comment type="caution">
    <text evidence="2">The sequence shown here is derived from an EMBL/GenBank/DDBJ whole genome shotgun (WGS) entry which is preliminary data.</text>
</comment>
<dbReference type="OrthoDB" id="446512at2759"/>
<evidence type="ECO:0000256" key="1">
    <source>
        <dbReference type="SAM" id="MobiDB-lite"/>
    </source>
</evidence>
<feature type="compositionally biased region" description="Low complexity" evidence="1">
    <location>
        <begin position="86"/>
        <end position="98"/>
    </location>
</feature>
<dbReference type="EMBL" id="CAMXCT030004439">
    <property type="protein sequence ID" value="CAL4796302.1"/>
    <property type="molecule type" value="Genomic_DNA"/>
</dbReference>
<evidence type="ECO:0000313" key="4">
    <source>
        <dbReference type="EMBL" id="CAL4796302.1"/>
    </source>
</evidence>
<keyword evidence="5" id="KW-1185">Reference proteome</keyword>
<dbReference type="Proteomes" id="UP001152797">
    <property type="component" value="Unassembled WGS sequence"/>
</dbReference>
<name>A0A9P1DEY9_9DINO</name>
<reference evidence="3" key="2">
    <citation type="submission" date="2024-04" db="EMBL/GenBank/DDBJ databases">
        <authorList>
            <person name="Chen Y."/>
            <person name="Shah S."/>
            <person name="Dougan E. K."/>
            <person name="Thang M."/>
            <person name="Chan C."/>
        </authorList>
    </citation>
    <scope>NUCLEOTIDE SEQUENCE [LARGE SCALE GENOMIC DNA]</scope>
</reference>
<organism evidence="2">
    <name type="scientific">Cladocopium goreaui</name>
    <dbReference type="NCBI Taxonomy" id="2562237"/>
    <lineage>
        <taxon>Eukaryota</taxon>
        <taxon>Sar</taxon>
        <taxon>Alveolata</taxon>
        <taxon>Dinophyceae</taxon>
        <taxon>Suessiales</taxon>
        <taxon>Symbiodiniaceae</taxon>
        <taxon>Cladocopium</taxon>
    </lineage>
</organism>
<evidence type="ECO:0000313" key="5">
    <source>
        <dbReference type="Proteomes" id="UP001152797"/>
    </source>
</evidence>
<protein>
    <submittedName>
        <fullName evidence="4">Low-affinity phosphate transporter PHO91</fullName>
    </submittedName>
</protein>
<feature type="region of interest" description="Disordered" evidence="1">
    <location>
        <begin position="1"/>
        <end position="32"/>
    </location>
</feature>
<sequence>MTAAVADPGLQEVRLGTPPSRHALRCPTPPSAFTDSGLVFGGRRVATPMGLSALWETWKEPKELVSHSLPAPPGPGRAMQGQWLRGSGSSGSPKKSGPLLIRAEAPAAHTPRRFESPSLRDPRPVSTARPSVTPSRLGFPDPKSPAGPERAASPMVTQRRIDGLGVEKRPKMGWLKGARAGGCAGARPAADAAAATRHRGVGTGFGWLKSSCEDLIHQHVLYVLRKNPDVARLRRVQQVTEGVYLIDGQEVNIEWRHSSEPGQRGWPIVVDGPMRQPLIDYLRDNEENKEFDLDTVVCTTALHQVPKNKRMTFDDKHKQYSRLEAMKVAKEQASIREQAADYTLDGKKVPDELVRRYNQALRTKVRSNRSKEDRVIIAQEKQDLAPLHSAQAKMEPVKSEKLEVAGVAPVPPARQSSPSPAAVRMAAQAMAVVKPEATPVLAVAVPVPSSESTHLTPFPAVSMINHCGISLNGVPSVPTGSWQPLRVTRSWSGAIEPDLSNLASYRPVASVQLTPVAQPVAQVVTSAPVVLARRQISVGHLPQTQLTGEVE</sequence>
<reference evidence="2" key="1">
    <citation type="submission" date="2022-10" db="EMBL/GenBank/DDBJ databases">
        <authorList>
            <person name="Chen Y."/>
            <person name="Dougan E. K."/>
            <person name="Chan C."/>
            <person name="Rhodes N."/>
            <person name="Thang M."/>
        </authorList>
    </citation>
    <scope>NUCLEOTIDE SEQUENCE</scope>
</reference>
<evidence type="ECO:0000313" key="2">
    <source>
        <dbReference type="EMBL" id="CAI4008990.1"/>
    </source>
</evidence>
<dbReference type="EMBL" id="CAMXCT010004439">
    <property type="protein sequence ID" value="CAI4008990.1"/>
    <property type="molecule type" value="Genomic_DNA"/>
</dbReference>
<proteinExistence type="predicted"/>
<gene>
    <name evidence="2" type="ORF">C1SCF055_LOCUS34379</name>
</gene>
<feature type="compositionally biased region" description="Basic and acidic residues" evidence="1">
    <location>
        <begin position="112"/>
        <end position="123"/>
    </location>
</feature>
<dbReference type="AlphaFoldDB" id="A0A9P1DEY9"/>
<evidence type="ECO:0000313" key="3">
    <source>
        <dbReference type="EMBL" id="CAL1162365.1"/>
    </source>
</evidence>
<feature type="region of interest" description="Disordered" evidence="1">
    <location>
        <begin position="65"/>
        <end position="154"/>
    </location>
</feature>
<accession>A0A9P1DEY9</accession>
<dbReference type="EMBL" id="CAMXCT020004439">
    <property type="protein sequence ID" value="CAL1162365.1"/>
    <property type="molecule type" value="Genomic_DNA"/>
</dbReference>
<feature type="non-terminal residue" evidence="2">
    <location>
        <position position="551"/>
    </location>
</feature>